<proteinExistence type="predicted"/>
<protein>
    <submittedName>
        <fullName evidence="1">Uncharacterized protein</fullName>
    </submittedName>
</protein>
<organism evidence="1 2">
    <name type="scientific">Hamiltosporidium magnivora</name>
    <dbReference type="NCBI Taxonomy" id="148818"/>
    <lineage>
        <taxon>Eukaryota</taxon>
        <taxon>Fungi</taxon>
        <taxon>Fungi incertae sedis</taxon>
        <taxon>Microsporidia</taxon>
        <taxon>Dubosqiidae</taxon>
        <taxon>Hamiltosporidium</taxon>
    </lineage>
</organism>
<sequence>MTKQHKKSPYKEEQAPSFDSCCQYPTSSSNSGACFYNNPRQINVFEISNMGFCC</sequence>
<accession>A0A4Q9KRV9</accession>
<gene>
    <name evidence="1" type="ORF">CWI39_3334p0010</name>
</gene>
<comment type="caution">
    <text evidence="1">The sequence shown here is derived from an EMBL/GenBank/DDBJ whole genome shotgun (WGS) entry which is preliminary data.</text>
</comment>
<evidence type="ECO:0000313" key="2">
    <source>
        <dbReference type="Proteomes" id="UP000293045"/>
    </source>
</evidence>
<dbReference type="VEuPathDB" id="MicrosporidiaDB:CWI39_3334p0010"/>
<reference evidence="1 2" key="1">
    <citation type="submission" date="2017-12" db="EMBL/GenBank/DDBJ databases">
        <authorList>
            <person name="Pombert J.-F."/>
            <person name="Haag K.L."/>
            <person name="Ebert D."/>
        </authorList>
    </citation>
    <scope>NUCLEOTIDE SEQUENCE [LARGE SCALE GENOMIC DNA]</scope>
    <source>
        <strain evidence="1">IL-BN-2</strain>
    </source>
</reference>
<dbReference type="Proteomes" id="UP000293045">
    <property type="component" value="Unassembled WGS sequence"/>
</dbReference>
<name>A0A4Q9KRV9_9MICR</name>
<evidence type="ECO:0000313" key="1">
    <source>
        <dbReference type="EMBL" id="TBT96890.1"/>
    </source>
</evidence>
<dbReference type="EMBL" id="PIXR01003334">
    <property type="protein sequence ID" value="TBT96890.1"/>
    <property type="molecule type" value="Genomic_DNA"/>
</dbReference>
<dbReference type="AlphaFoldDB" id="A0A4Q9KRV9"/>
<dbReference type="VEuPathDB" id="MicrosporidiaDB:CWI36_0043p0030"/>